<dbReference type="Proteomes" id="UP001341281">
    <property type="component" value="Chromosome 02"/>
</dbReference>
<dbReference type="InterPro" id="IPR018073">
    <property type="entry name" value="Prot_inh_cystat_CS"/>
</dbReference>
<dbReference type="GO" id="GO:0004869">
    <property type="term" value="F:cysteine-type endopeptidase inhibitor activity"/>
    <property type="evidence" value="ECO:0007669"/>
    <property type="project" value="UniProtKB-KW"/>
</dbReference>
<dbReference type="Gene3D" id="3.10.450.10">
    <property type="match status" value="2"/>
</dbReference>
<keyword evidence="5" id="KW-0812">Transmembrane</keyword>
<gene>
    <name evidence="8" type="ORF">U9M48_007785</name>
</gene>
<evidence type="ECO:0000256" key="5">
    <source>
        <dbReference type="SAM" id="Phobius"/>
    </source>
</evidence>
<evidence type="ECO:0000313" key="8">
    <source>
        <dbReference type="EMBL" id="WVZ57396.1"/>
    </source>
</evidence>
<dbReference type="InterPro" id="IPR027214">
    <property type="entry name" value="Cystatin"/>
</dbReference>
<keyword evidence="2" id="KW-0646">Protease inhibitor</keyword>
<feature type="transmembrane region" description="Helical" evidence="5">
    <location>
        <begin position="135"/>
        <end position="154"/>
    </location>
</feature>
<dbReference type="InterPro" id="IPR046350">
    <property type="entry name" value="Cystatin_sf"/>
</dbReference>
<dbReference type="AlphaFoldDB" id="A0AAQ3WCA1"/>
<dbReference type="PANTHER" id="PTHR47116">
    <property type="entry name" value="PHLOEM FILAMENT PROTEIN"/>
    <property type="match status" value="1"/>
</dbReference>
<accession>A0AAQ3WCA1</accession>
<dbReference type="SUPFAM" id="SSF54403">
    <property type="entry name" value="Cystatin/monellin"/>
    <property type="match status" value="2"/>
</dbReference>
<keyword evidence="3" id="KW-0789">Thiol protease inhibitor</keyword>
<evidence type="ECO:0000256" key="1">
    <source>
        <dbReference type="ARBA" id="ARBA00007233"/>
    </source>
</evidence>
<reference evidence="8 9" key="1">
    <citation type="submission" date="2024-02" db="EMBL/GenBank/DDBJ databases">
        <title>High-quality chromosome-scale genome assembly of Pensacola bahiagrass (Paspalum notatum Flugge var. saurae).</title>
        <authorList>
            <person name="Vega J.M."/>
            <person name="Podio M."/>
            <person name="Orjuela J."/>
            <person name="Siena L.A."/>
            <person name="Pessino S.C."/>
            <person name="Combes M.C."/>
            <person name="Mariac C."/>
            <person name="Albertini E."/>
            <person name="Pupilli F."/>
            <person name="Ortiz J.P.A."/>
            <person name="Leblanc O."/>
        </authorList>
    </citation>
    <scope>NUCLEOTIDE SEQUENCE [LARGE SCALE GENOMIC DNA]</scope>
    <source>
        <strain evidence="8">R1</strain>
        <tissue evidence="8">Leaf</tissue>
    </source>
</reference>
<sequence length="292" mass="30770">MTMMRALVSALIAAAAVVALCSSAAPTASAAIVGGWRPIMDVSDPHIQELGSWAVSEHVKEAADGLSFTKVVSGEQQVVAGMNYKLEIEATDAAGKSATYQAAVYEGLSSQRRLLSFKPTHQNQRLPTRTMSTRALLILTAMLLAAGAIAAAAVRAGPRPGGWSAIGDVSDPHIQELGGWAVAEHDRRVGGDGRLRFGEVTSGEEQVVAGMNYKLVLNATDAADGVVAAYAAFMYERVWTNTRQLSSACGVEVRLPSAHPDFRVRLTATAGVRQASREARSPPPVAAPRHTV</sequence>
<feature type="signal peptide" evidence="6">
    <location>
        <begin position="1"/>
        <end position="30"/>
    </location>
</feature>
<dbReference type="InterPro" id="IPR000010">
    <property type="entry name" value="Cystatin_dom"/>
</dbReference>
<organism evidence="8 9">
    <name type="scientific">Paspalum notatum var. saurae</name>
    <dbReference type="NCBI Taxonomy" id="547442"/>
    <lineage>
        <taxon>Eukaryota</taxon>
        <taxon>Viridiplantae</taxon>
        <taxon>Streptophyta</taxon>
        <taxon>Embryophyta</taxon>
        <taxon>Tracheophyta</taxon>
        <taxon>Spermatophyta</taxon>
        <taxon>Magnoliopsida</taxon>
        <taxon>Liliopsida</taxon>
        <taxon>Poales</taxon>
        <taxon>Poaceae</taxon>
        <taxon>PACMAD clade</taxon>
        <taxon>Panicoideae</taxon>
        <taxon>Andropogonodae</taxon>
        <taxon>Paspaleae</taxon>
        <taxon>Paspalinae</taxon>
        <taxon>Paspalum</taxon>
    </lineage>
</organism>
<feature type="domain" description="Cystatin" evidence="7">
    <location>
        <begin position="158"/>
        <end position="250"/>
    </location>
</feature>
<keyword evidence="5" id="KW-1133">Transmembrane helix</keyword>
<evidence type="ECO:0000256" key="2">
    <source>
        <dbReference type="ARBA" id="ARBA00022690"/>
    </source>
</evidence>
<name>A0AAQ3WCA1_PASNO</name>
<evidence type="ECO:0000313" key="9">
    <source>
        <dbReference type="Proteomes" id="UP001341281"/>
    </source>
</evidence>
<keyword evidence="6" id="KW-0732">Signal</keyword>
<dbReference type="Pfam" id="PF16845">
    <property type="entry name" value="SQAPI"/>
    <property type="match status" value="2"/>
</dbReference>
<dbReference type="PROSITE" id="PS00287">
    <property type="entry name" value="CYSTATIN"/>
    <property type="match status" value="2"/>
</dbReference>
<evidence type="ECO:0000256" key="4">
    <source>
        <dbReference type="SAM" id="MobiDB-lite"/>
    </source>
</evidence>
<dbReference type="SMART" id="SM00043">
    <property type="entry name" value="CY"/>
    <property type="match status" value="2"/>
</dbReference>
<protein>
    <recommendedName>
        <fullName evidence="7">Cystatin domain-containing protein</fullName>
    </recommendedName>
</protein>
<evidence type="ECO:0000256" key="6">
    <source>
        <dbReference type="SAM" id="SignalP"/>
    </source>
</evidence>
<comment type="similarity">
    <text evidence="1">Belongs to the cystatin family. Phytocystatin subfamily.</text>
</comment>
<dbReference type="CDD" id="cd00042">
    <property type="entry name" value="CY"/>
    <property type="match status" value="2"/>
</dbReference>
<evidence type="ECO:0000256" key="3">
    <source>
        <dbReference type="ARBA" id="ARBA00022704"/>
    </source>
</evidence>
<feature type="region of interest" description="Disordered" evidence="4">
    <location>
        <begin position="273"/>
        <end position="292"/>
    </location>
</feature>
<dbReference type="EMBL" id="CP144746">
    <property type="protein sequence ID" value="WVZ57396.1"/>
    <property type="molecule type" value="Genomic_DNA"/>
</dbReference>
<feature type="domain" description="Cystatin" evidence="7">
    <location>
        <begin position="31"/>
        <end position="120"/>
    </location>
</feature>
<keyword evidence="5" id="KW-0472">Membrane</keyword>
<evidence type="ECO:0000259" key="7">
    <source>
        <dbReference type="SMART" id="SM00043"/>
    </source>
</evidence>
<proteinExistence type="inferred from homology"/>
<feature type="chain" id="PRO_5042834755" description="Cystatin domain-containing protein" evidence="6">
    <location>
        <begin position="31"/>
        <end position="292"/>
    </location>
</feature>
<keyword evidence="9" id="KW-1185">Reference proteome</keyword>